<gene>
    <name evidence="1" type="ORF">UM93_12410</name>
</gene>
<dbReference type="EMBL" id="CP011005">
    <property type="protein sequence ID" value="AJT42108.1"/>
    <property type="molecule type" value="Genomic_DNA"/>
</dbReference>
<dbReference type="PATRIC" id="fig|1618207.4.peg.2517"/>
<dbReference type="AlphaFoldDB" id="A0A0D4C0K7"/>
<accession>A0A0D4C0K7</accession>
<dbReference type="OrthoDB" id="61821at2"/>
<keyword evidence="2" id="KW-1185">Reference proteome</keyword>
<organism evidence="1 2">
    <name type="scientific">Psychromicrobium lacuslunae</name>
    <dbReference type="NCBI Taxonomy" id="1618207"/>
    <lineage>
        <taxon>Bacteria</taxon>
        <taxon>Bacillati</taxon>
        <taxon>Actinomycetota</taxon>
        <taxon>Actinomycetes</taxon>
        <taxon>Micrococcales</taxon>
        <taxon>Micrococcaceae</taxon>
        <taxon>Psychromicrobium</taxon>
    </lineage>
</organism>
<dbReference type="Proteomes" id="UP000061839">
    <property type="component" value="Chromosome"/>
</dbReference>
<dbReference type="HOGENOM" id="CLU_1060958_0_0_11"/>
<reference evidence="1 2" key="1">
    <citation type="journal article" date="2015" name="Genome Announc.">
        <title>Complete Genome Sequencing of Protease-Producing Novel Arthrobacter sp. Strain IHBB 11108 Using PacBio Single-Molecule Real-Time Sequencing Technology.</title>
        <authorList>
            <person name="Kiran S."/>
            <person name="Swarnkar M.K."/>
            <person name="Pal M."/>
            <person name="Thakur R."/>
            <person name="Tewari R."/>
            <person name="Singh A.K."/>
            <person name="Gulati A."/>
        </authorList>
    </citation>
    <scope>NUCLEOTIDE SEQUENCE [LARGE SCALE GENOMIC DNA]</scope>
    <source>
        <strain evidence="1 2">IHBB 11108</strain>
    </source>
</reference>
<evidence type="ECO:0000313" key="2">
    <source>
        <dbReference type="Proteomes" id="UP000061839"/>
    </source>
</evidence>
<evidence type="ECO:0000313" key="1">
    <source>
        <dbReference type="EMBL" id="AJT42108.1"/>
    </source>
</evidence>
<dbReference type="RefSeq" id="WP_045075890.1">
    <property type="nucleotide sequence ID" value="NZ_CP011005.1"/>
</dbReference>
<dbReference type="KEGG" id="ari:UM93_12410"/>
<sequence length="286" mass="31371">MNVLGIQVSAELLCRQASWFAPQRRPFILEEKAAGSIGEAAAKESITAETRDTFEIYNLPDGDVCVFLDEEEFSGLPRNVRIALVRSQLATNPELVPSVRSAPAAIRAKVAEQADGHRFIWWPSLLSGHQEEVLSSYLAAGRRNSRHEEVPVSIWQQATTILPGAKELAGRYPEASGPNCFGAVMAAAGVEGAASTWMFQEPFENWLREASTPGGHDDDPGTVLVWRSRAGLAQHAAVTIGGGYALHKPSQGWMSPWKILTVQEVIWSARYPDRLLRRHTLVPASH</sequence>
<name>A0A0D4C0K7_9MICC</name>
<proteinExistence type="predicted"/>
<protein>
    <submittedName>
        <fullName evidence="1">Uncharacterized protein</fullName>
    </submittedName>
</protein>